<dbReference type="GO" id="GO:0003735">
    <property type="term" value="F:structural constituent of ribosome"/>
    <property type="evidence" value="ECO:0007669"/>
    <property type="project" value="InterPro"/>
</dbReference>
<feature type="region of interest" description="Disordered" evidence="4">
    <location>
        <begin position="70"/>
        <end position="114"/>
    </location>
</feature>
<dbReference type="GO" id="GO:0022625">
    <property type="term" value="C:cytosolic large ribosomal subunit"/>
    <property type="evidence" value="ECO:0007669"/>
    <property type="project" value="InterPro"/>
</dbReference>
<reference evidence="5" key="1">
    <citation type="submission" date="2022-07" db="EMBL/GenBank/DDBJ databases">
        <title>Genome analysis of Parmales, a sister group of diatoms, reveals the evolutionary specialization of diatoms from phago-mixotrophs to photoautotrophs.</title>
        <authorList>
            <person name="Ban H."/>
            <person name="Sato S."/>
            <person name="Yoshikawa S."/>
            <person name="Kazumasa Y."/>
            <person name="Nakamura Y."/>
            <person name="Ichinomiya M."/>
            <person name="Saitoh K."/>
            <person name="Sato N."/>
            <person name="Blanc-Mathieu R."/>
            <person name="Endo H."/>
            <person name="Kuwata A."/>
            <person name="Ogata H."/>
        </authorList>
    </citation>
    <scope>NUCLEOTIDE SEQUENCE</scope>
</reference>
<dbReference type="Proteomes" id="UP001165082">
    <property type="component" value="Unassembled WGS sequence"/>
</dbReference>
<sequence>MKHMAVYLMLKLGGNDAPTVADVQKALGSVGIEGDEARCKALVDSLEGKDLAEVLAEGKDLLATFGGGGGGGGGGGAAGGDAEAAVEEEKPEEEEMDMGGAMDMFGGEEGTGDY</sequence>
<dbReference type="EMBL" id="BRXZ01002313">
    <property type="protein sequence ID" value="GMH59577.1"/>
    <property type="molecule type" value="Genomic_DNA"/>
</dbReference>
<dbReference type="FunFam" id="1.10.10.1410:FF:000002">
    <property type="entry name" value="60S acidic ribosomal protein P2"/>
    <property type="match status" value="1"/>
</dbReference>
<dbReference type="CDD" id="cd05833">
    <property type="entry name" value="Ribosomal_P2"/>
    <property type="match status" value="1"/>
</dbReference>
<evidence type="ECO:0000313" key="6">
    <source>
        <dbReference type="Proteomes" id="UP001165082"/>
    </source>
</evidence>
<dbReference type="PANTHER" id="PTHR21141">
    <property type="entry name" value="60S ACIDIC RIBOSOMAL PROTEIN FAMILY MEMBER"/>
    <property type="match status" value="1"/>
</dbReference>
<dbReference type="OrthoDB" id="1227494at2759"/>
<evidence type="ECO:0000256" key="3">
    <source>
        <dbReference type="ARBA" id="ARBA00023274"/>
    </source>
</evidence>
<dbReference type="Pfam" id="PF00428">
    <property type="entry name" value="Ribosomal_60s"/>
    <property type="match status" value="1"/>
</dbReference>
<evidence type="ECO:0000256" key="2">
    <source>
        <dbReference type="ARBA" id="ARBA00022980"/>
    </source>
</evidence>
<evidence type="ECO:0000256" key="4">
    <source>
        <dbReference type="SAM" id="MobiDB-lite"/>
    </source>
</evidence>
<keyword evidence="3" id="KW-0687">Ribonucleoprotein</keyword>
<evidence type="ECO:0008006" key="7">
    <source>
        <dbReference type="Google" id="ProtNLM"/>
    </source>
</evidence>
<comment type="similarity">
    <text evidence="1">Belongs to the eukaryotic ribosomal protein P1/P2 family.</text>
</comment>
<comment type="caution">
    <text evidence="5">The sequence shown here is derived from an EMBL/GenBank/DDBJ whole genome shotgun (WGS) entry which is preliminary data.</text>
</comment>
<keyword evidence="6" id="KW-1185">Reference proteome</keyword>
<proteinExistence type="inferred from homology"/>
<dbReference type="AlphaFoldDB" id="A0A9W6ZSB6"/>
<keyword evidence="2" id="KW-0689">Ribosomal protein</keyword>
<gene>
    <name evidence="5" type="ORF">TrRE_jg4008</name>
</gene>
<dbReference type="PANTHER" id="PTHR21141:SF5">
    <property type="entry name" value="LARGE RIBOSOMAL SUBUNIT PROTEIN P2"/>
    <property type="match status" value="1"/>
</dbReference>
<accession>A0A9W6ZSB6</accession>
<name>A0A9W6ZSB6_9STRA</name>
<feature type="compositionally biased region" description="Gly residues" evidence="4">
    <location>
        <begin position="70"/>
        <end position="79"/>
    </location>
</feature>
<dbReference type="Gene3D" id="1.10.10.1410">
    <property type="match status" value="1"/>
</dbReference>
<evidence type="ECO:0000256" key="1">
    <source>
        <dbReference type="ARBA" id="ARBA00005436"/>
    </source>
</evidence>
<dbReference type="InterPro" id="IPR038716">
    <property type="entry name" value="P1/P2_N_sf"/>
</dbReference>
<dbReference type="HAMAP" id="MF_01478">
    <property type="entry name" value="Ribosomal_L12_arch"/>
    <property type="match status" value="1"/>
</dbReference>
<feature type="compositionally biased region" description="Acidic residues" evidence="4">
    <location>
        <begin position="84"/>
        <end position="97"/>
    </location>
</feature>
<dbReference type="InterPro" id="IPR027534">
    <property type="entry name" value="Ribosomal_P1/P2"/>
</dbReference>
<dbReference type="InterPro" id="IPR044076">
    <property type="entry name" value="Ribosomal_P2"/>
</dbReference>
<organism evidence="5 6">
    <name type="scientific">Triparma retinervis</name>
    <dbReference type="NCBI Taxonomy" id="2557542"/>
    <lineage>
        <taxon>Eukaryota</taxon>
        <taxon>Sar</taxon>
        <taxon>Stramenopiles</taxon>
        <taxon>Ochrophyta</taxon>
        <taxon>Bolidophyceae</taxon>
        <taxon>Parmales</taxon>
        <taxon>Triparmaceae</taxon>
        <taxon>Triparma</taxon>
    </lineage>
</organism>
<protein>
    <recommendedName>
        <fullName evidence="7">60S acidic ribosomal protein P2</fullName>
    </recommendedName>
</protein>
<evidence type="ECO:0000313" key="5">
    <source>
        <dbReference type="EMBL" id="GMH59577.1"/>
    </source>
</evidence>
<dbReference type="GO" id="GO:0002182">
    <property type="term" value="P:cytoplasmic translational elongation"/>
    <property type="evidence" value="ECO:0007669"/>
    <property type="project" value="InterPro"/>
</dbReference>